<keyword evidence="5" id="KW-0798">TonB box</keyword>
<name>X1EU30_9ZZZZ</name>
<evidence type="ECO:0000256" key="1">
    <source>
        <dbReference type="ARBA" id="ARBA00004571"/>
    </source>
</evidence>
<keyword evidence="6" id="KW-0472">Membrane</keyword>
<organism evidence="10">
    <name type="scientific">marine sediment metagenome</name>
    <dbReference type="NCBI Taxonomy" id="412755"/>
    <lineage>
        <taxon>unclassified sequences</taxon>
        <taxon>metagenomes</taxon>
        <taxon>ecological metagenomes</taxon>
    </lineage>
</organism>
<evidence type="ECO:0000256" key="3">
    <source>
        <dbReference type="ARBA" id="ARBA00022692"/>
    </source>
</evidence>
<reference evidence="10" key="1">
    <citation type="journal article" date="2014" name="Front. Microbiol.">
        <title>High frequency of phylogenetically diverse reductive dehalogenase-homologous genes in deep subseafloor sedimentary metagenomes.</title>
        <authorList>
            <person name="Kawai M."/>
            <person name="Futagami T."/>
            <person name="Toyoda A."/>
            <person name="Takaki Y."/>
            <person name="Nishi S."/>
            <person name="Hori S."/>
            <person name="Arai W."/>
            <person name="Tsubouchi T."/>
            <person name="Morono Y."/>
            <person name="Uchiyama I."/>
            <person name="Ito T."/>
            <person name="Fujiyama A."/>
            <person name="Inagaki F."/>
            <person name="Takami H."/>
        </authorList>
    </citation>
    <scope>NUCLEOTIDE SEQUENCE</scope>
    <source>
        <strain evidence="10">Expedition CK06-06</strain>
    </source>
</reference>
<dbReference type="PANTHER" id="PTHR30069:SF29">
    <property type="entry name" value="HEMOGLOBIN AND HEMOGLOBIN-HAPTOGLOBIN-BINDING PROTEIN 1-RELATED"/>
    <property type="match status" value="1"/>
</dbReference>
<dbReference type="PANTHER" id="PTHR30069">
    <property type="entry name" value="TONB-DEPENDENT OUTER MEMBRANE RECEPTOR"/>
    <property type="match status" value="1"/>
</dbReference>
<dbReference type="InterPro" id="IPR039426">
    <property type="entry name" value="TonB-dep_rcpt-like"/>
</dbReference>
<dbReference type="InterPro" id="IPR000531">
    <property type="entry name" value="Beta-barrel_TonB"/>
</dbReference>
<dbReference type="InterPro" id="IPR036942">
    <property type="entry name" value="Beta-barrel_TonB_sf"/>
</dbReference>
<evidence type="ECO:0000256" key="6">
    <source>
        <dbReference type="ARBA" id="ARBA00023136"/>
    </source>
</evidence>
<dbReference type="GO" id="GO:0009279">
    <property type="term" value="C:cell outer membrane"/>
    <property type="evidence" value="ECO:0007669"/>
    <property type="project" value="UniProtKB-SubCell"/>
</dbReference>
<sequence>QYSLGTSYFRSDGFSAASANYEGNEEKDGYRNLTIWGRLGFRLSDNLDVDLILRTLNTQIDIDNAGGAQGDDPNNAQDYNALFIKTQIRNLMLNNRWELKLGLSLVDYDRQHENPTDEAHLLDSDNGFFKSKLFKIDWQNNLFLHETNTFTLGIDYQQEQGESEYNSDGIWGPFSSIFPSRRAHVTGFYLQDQIRLANQFFATLGLRLDDHSQFGSSVTYRFAPAFFVEASQTKLRATYGTAFKSPSLYQLYAPGTLFGPIGNAELNPEKSIGWDIGVEQQLLGGKVLLAVTYFYNDYKDLINFDFLQGYLNIGKAESKGTEILIQARPFDDMSFNATYTRTEAKDKDTDTDLLRRPKQKFSASLNYSFQKKANINLTFIHIGEQDDMDFSTWPSTRLTLPGYSLLNAAVSFNFTSSFQIFCRLDNIFNKEYEMIKGYGTPGFSVYGGVNFFL</sequence>
<feature type="domain" description="TonB-dependent receptor-like beta-barrel" evidence="9">
    <location>
        <begin position="44"/>
        <end position="427"/>
    </location>
</feature>
<evidence type="ECO:0000256" key="2">
    <source>
        <dbReference type="ARBA" id="ARBA00022448"/>
    </source>
</evidence>
<comment type="subcellular location">
    <subcellularLocation>
        <location evidence="1">Cell outer membrane</location>
        <topology evidence="1">Multi-pass membrane protein</topology>
    </subcellularLocation>
</comment>
<evidence type="ECO:0000256" key="4">
    <source>
        <dbReference type="ARBA" id="ARBA00022729"/>
    </source>
</evidence>
<dbReference type="SUPFAM" id="SSF56935">
    <property type="entry name" value="Porins"/>
    <property type="match status" value="1"/>
</dbReference>
<dbReference type="GO" id="GO:0044718">
    <property type="term" value="P:siderophore transmembrane transport"/>
    <property type="evidence" value="ECO:0007669"/>
    <property type="project" value="TreeGrafter"/>
</dbReference>
<gene>
    <name evidence="10" type="ORF">S03H2_10667</name>
</gene>
<dbReference type="PROSITE" id="PS52016">
    <property type="entry name" value="TONB_DEPENDENT_REC_3"/>
    <property type="match status" value="1"/>
</dbReference>
<comment type="caution">
    <text evidence="10">The sequence shown here is derived from an EMBL/GenBank/DDBJ whole genome shotgun (WGS) entry which is preliminary data.</text>
</comment>
<evidence type="ECO:0000256" key="7">
    <source>
        <dbReference type="ARBA" id="ARBA00023170"/>
    </source>
</evidence>
<evidence type="ECO:0000256" key="5">
    <source>
        <dbReference type="ARBA" id="ARBA00023077"/>
    </source>
</evidence>
<keyword evidence="2" id="KW-0813">Transport</keyword>
<dbReference type="GO" id="GO:0015344">
    <property type="term" value="F:siderophore uptake transmembrane transporter activity"/>
    <property type="evidence" value="ECO:0007669"/>
    <property type="project" value="TreeGrafter"/>
</dbReference>
<evidence type="ECO:0000256" key="8">
    <source>
        <dbReference type="ARBA" id="ARBA00023237"/>
    </source>
</evidence>
<keyword evidence="3" id="KW-0812">Transmembrane</keyword>
<keyword evidence="4" id="KW-0732">Signal</keyword>
<dbReference type="AlphaFoldDB" id="X1EU30"/>
<dbReference type="Pfam" id="PF00593">
    <property type="entry name" value="TonB_dep_Rec_b-barrel"/>
    <property type="match status" value="1"/>
</dbReference>
<accession>X1EU30</accession>
<dbReference type="EMBL" id="BARU01005474">
    <property type="protein sequence ID" value="GAH36896.1"/>
    <property type="molecule type" value="Genomic_DNA"/>
</dbReference>
<dbReference type="Gene3D" id="2.40.170.20">
    <property type="entry name" value="TonB-dependent receptor, beta-barrel domain"/>
    <property type="match status" value="1"/>
</dbReference>
<proteinExistence type="predicted"/>
<protein>
    <recommendedName>
        <fullName evidence="9">TonB-dependent receptor-like beta-barrel domain-containing protein</fullName>
    </recommendedName>
</protein>
<keyword evidence="8" id="KW-0998">Cell outer membrane</keyword>
<evidence type="ECO:0000259" key="9">
    <source>
        <dbReference type="Pfam" id="PF00593"/>
    </source>
</evidence>
<keyword evidence="7" id="KW-0675">Receptor</keyword>
<evidence type="ECO:0000313" key="10">
    <source>
        <dbReference type="EMBL" id="GAH36896.1"/>
    </source>
</evidence>
<feature type="non-terminal residue" evidence="10">
    <location>
        <position position="1"/>
    </location>
</feature>